<dbReference type="STRING" id="7102.A0A2A4K5Y8"/>
<evidence type="ECO:0000256" key="1">
    <source>
        <dbReference type="SAM" id="MobiDB-lite"/>
    </source>
</evidence>
<protein>
    <recommendedName>
        <fullName evidence="2">Codanin-1 C-terminal domain-containing protein</fullName>
    </recommendedName>
</protein>
<comment type="caution">
    <text evidence="3">The sequence shown here is derived from an EMBL/GenBank/DDBJ whole genome shotgun (WGS) entry which is preliminary data.</text>
</comment>
<dbReference type="Pfam" id="PF15296">
    <property type="entry name" value="Codanin-1_C"/>
    <property type="match status" value="1"/>
</dbReference>
<feature type="compositionally biased region" description="Basic and acidic residues" evidence="1">
    <location>
        <begin position="95"/>
        <end position="118"/>
    </location>
</feature>
<dbReference type="PANTHER" id="PTHR28678:SF1">
    <property type="entry name" value="CODANIN-1"/>
    <property type="match status" value="1"/>
</dbReference>
<organism evidence="3">
    <name type="scientific">Heliothis virescens</name>
    <name type="common">Tobacco budworm moth</name>
    <dbReference type="NCBI Taxonomy" id="7102"/>
    <lineage>
        <taxon>Eukaryota</taxon>
        <taxon>Metazoa</taxon>
        <taxon>Ecdysozoa</taxon>
        <taxon>Arthropoda</taxon>
        <taxon>Hexapoda</taxon>
        <taxon>Insecta</taxon>
        <taxon>Pterygota</taxon>
        <taxon>Neoptera</taxon>
        <taxon>Endopterygota</taxon>
        <taxon>Lepidoptera</taxon>
        <taxon>Glossata</taxon>
        <taxon>Ditrysia</taxon>
        <taxon>Noctuoidea</taxon>
        <taxon>Noctuidae</taxon>
        <taxon>Heliothinae</taxon>
        <taxon>Heliothis</taxon>
    </lineage>
</organism>
<feature type="compositionally biased region" description="Basic and acidic residues" evidence="1">
    <location>
        <begin position="1178"/>
        <end position="1194"/>
    </location>
</feature>
<evidence type="ECO:0000313" key="3">
    <source>
        <dbReference type="EMBL" id="PCG79436.1"/>
    </source>
</evidence>
<feature type="compositionally biased region" description="Basic and acidic residues" evidence="1">
    <location>
        <begin position="230"/>
        <end position="241"/>
    </location>
</feature>
<feature type="region of interest" description="Disordered" evidence="1">
    <location>
        <begin position="74"/>
        <end position="244"/>
    </location>
</feature>
<feature type="compositionally biased region" description="Basic and acidic residues" evidence="1">
    <location>
        <begin position="186"/>
        <end position="198"/>
    </location>
</feature>
<evidence type="ECO:0000259" key="2">
    <source>
        <dbReference type="Pfam" id="PF15296"/>
    </source>
</evidence>
<proteinExistence type="predicted"/>
<feature type="compositionally biased region" description="Basic residues" evidence="1">
    <location>
        <begin position="119"/>
        <end position="129"/>
    </location>
</feature>
<gene>
    <name evidence="3" type="ORF">B5V51_710</name>
</gene>
<accession>A0A2A4K5Y8</accession>
<name>A0A2A4K5Y8_HELVI</name>
<dbReference type="InterPro" id="IPR028171">
    <property type="entry name" value="Codanin-1_C"/>
</dbReference>
<sequence length="1368" mass="155150">MSETIIESVLTGKLEATLLIKWLNDESLEDAPEDCILNCCNKNEFVTCFLSYLRNQTDSILQTNSNAVQILQHSTPEKLLSSRRKHRRSISDPTSEDRTMDSLSVKTERLRSHESPSKDRKRTGRRVKTKLFTEEKSLNQSVSSDESRLSTGVDRLVLSSTPMKNGIKPSEYPNLPLTSPVTPRSFVKEQYERCDTPRLSHRHSRSQEKSCLGDYMVNVQKSNKKKKNRSSTDNDDSKVELDLTSSDMFPEIGARKSSSLRSEKRRIKPTNIDKSQKSVSLNSFHVESITTSPLMVEENSAFKQQKIQVKETNSFEAERNILKQERHKLMEKFNILNTSLPQKSSITPQIKITQKNSIEKSQSYIKSDVSKVIFRDKIDLLVDLYEILIKNNLIMSLNTEIYFLISVLISKQFEEDFNTAESKLSSGDMNYLLKTIHNSTYFAVKSLWHQRIILEVILDKSSLKTLGENKKVRSFYPDLAKFLLNCYGLRCEAETNTDRTRPPEIRSNGVVCFNSETDNIDNFPSMLSFQNFKKQRDMFYEIWRWYQDSQSGGTSRSSFRARVKALICAGACPANSAHLAKLFTSHMCQHCLPSSKQESKLSKLQRRLTCPNAPESHRLPQFTTQETYYKEFIINAENESFRVHLRDAIASEIVVLDGTHIASEDRGNSNPDITTEYLALSKKLALLAKFLGLLASLPYTQVASDLSTKSTITKVVQKEISYSTPKEKVLENDLALRNYSQPTIDLQGILTNAQENGRLSITIPWIVHYLSMLDYTSLRIKYYQKLLKILFDIYTNRLKIESTTLKKNTTIYLKSILGWLFDLPHFPQELFYENRLNITVGNDLNIDSCDLIDETVIIELCPHLRDLNVLLSTCRVAQDQKDMASYRHITPVSLTLNPEDRIKNKEKELQARLEEELLKSQPSSTRRVLELVIERVTAACVRSLSAAALEPARARATRHAAKLVTTCQDQATLLQCMERVYSAELQQLRTVALESGRASIQCRAQAAVSALLASAPAPLVALVVRAAVTRLQKWINDNWNTTAVLCKDIEAEMKTLLSLGEFATSSCHKTADVTAMTSPPAVFAAQHVSPAACVINLKEQVCLLLDGVAPGNSLTRVLSSCALACSPNNVFIRVPTRRAILQLSVDLCVVFVSRRPKEVNESFLTKLHGIWDTCCPDRKRSPPQEMTLPERRAELSPQFRNFEDEERAPTPTSDEEIPTKIVILPTDVENLATENQATEKSQPMEVSATEKSLAIDDDSVVNLEFFDRVLCPRNIMLLSENKSVDVWEAMATVLVFLLIHDYLSEDSLTEQCLAVYRQDWPQNILESLSTCMKSVSARWSRSSTGKFTLFLDFLAEYCGDMDYEPLED</sequence>
<reference evidence="3" key="1">
    <citation type="submission" date="2017-09" db="EMBL/GenBank/DDBJ databases">
        <title>Contemporary evolution of a Lepidopteran species, Heliothis virescens, in response to modern agricultural practices.</title>
        <authorList>
            <person name="Fritz M.L."/>
            <person name="Deyonke A.M."/>
            <person name="Papanicolaou A."/>
            <person name="Micinski S."/>
            <person name="Westbrook J."/>
            <person name="Gould F."/>
        </authorList>
    </citation>
    <scope>NUCLEOTIDE SEQUENCE [LARGE SCALE GENOMIC DNA]</scope>
    <source>
        <strain evidence="3">HvINT-</strain>
        <tissue evidence="3">Whole body</tissue>
    </source>
</reference>
<feature type="domain" description="Codanin-1 C-terminal" evidence="2">
    <location>
        <begin position="847"/>
        <end position="957"/>
    </location>
</feature>
<dbReference type="EMBL" id="NWSH01000112">
    <property type="protein sequence ID" value="PCG79436.1"/>
    <property type="molecule type" value="Genomic_DNA"/>
</dbReference>
<dbReference type="PANTHER" id="PTHR28678">
    <property type="entry name" value="CODANIN-1"/>
    <property type="match status" value="1"/>
</dbReference>
<dbReference type="GO" id="GO:0005634">
    <property type="term" value="C:nucleus"/>
    <property type="evidence" value="ECO:0007669"/>
    <property type="project" value="TreeGrafter"/>
</dbReference>
<dbReference type="GO" id="GO:0006325">
    <property type="term" value="P:chromatin organization"/>
    <property type="evidence" value="ECO:0007669"/>
    <property type="project" value="TreeGrafter"/>
</dbReference>
<feature type="region of interest" description="Disordered" evidence="1">
    <location>
        <begin position="1178"/>
        <end position="1217"/>
    </location>
</feature>
<dbReference type="InterPro" id="IPR040031">
    <property type="entry name" value="Codanin-1"/>
</dbReference>